<accession>A0A9K3KNL3</accession>
<evidence type="ECO:0000313" key="2">
    <source>
        <dbReference type="EMBL" id="KAG7347102.1"/>
    </source>
</evidence>
<feature type="compositionally biased region" description="Basic and acidic residues" evidence="1">
    <location>
        <begin position="283"/>
        <end position="295"/>
    </location>
</feature>
<dbReference type="Proteomes" id="UP000693970">
    <property type="component" value="Unassembled WGS sequence"/>
</dbReference>
<evidence type="ECO:0000313" key="3">
    <source>
        <dbReference type="Proteomes" id="UP000693970"/>
    </source>
</evidence>
<feature type="region of interest" description="Disordered" evidence="1">
    <location>
        <begin position="268"/>
        <end position="297"/>
    </location>
</feature>
<dbReference type="AlphaFoldDB" id="A0A9K3KNL3"/>
<dbReference type="OrthoDB" id="56894at2759"/>
<protein>
    <submittedName>
        <fullName evidence="2">Uncharacterized protein</fullName>
    </submittedName>
</protein>
<evidence type="ECO:0000256" key="1">
    <source>
        <dbReference type="SAM" id="MobiDB-lite"/>
    </source>
</evidence>
<sequence length="619" mass="70161">MRVGWASEVNRSLKRREYDDDIKRTYIKRKKHSSPLLYSSTDDNNAVVDFTNIYSSPLLCNQHLHLKACVILFYEDRLTAMTSTGHCLQCRNASFRFRHCASHFPEQPLLFRDTRRTISIVRTLSSWEAPSLPWLRYQESPVDLERLKRQEMVRRKWQNLEASLHVVITKYFQEVAFPNEFAIKSRHDLWIASPRTQTSSSKTFISPPQSDPSTPKPEFTISPIGKKLLALNGFEPVPLPKSKDLLDLAEGVIVTPALPKELKQYQLFSQPTQETEPASDGAHNNDDRTSSLSEKKRQRQYPVFLEDDFTLYRILENQAALFLDHQYNAYRKFFEKYIDGPSKKIAAQIEASGLLNVFFDQPPATFKVVEPEKGSEPIEAIRHLNSSSGKVLLNEPKENLLVMSHDNDEVVLYEYMTPSVRITALPHDMNHSSASSMVHVSLVVFGALPLAYRSYNFALNYPGLSQTIAASVAFTITYGIWSHRVAAQTNQSRVVANALLHRVQARGDAVVFVLQEGAVRRLTQSVLHEYHRRWINSDSKEAKSVGISLSPQMVPLSCDGKLDIIKPIEMAFQLGLLVRKSSENEVEDQSELAPVSLDQALASLQTCSGWIESKKAAVP</sequence>
<feature type="compositionally biased region" description="Polar residues" evidence="1">
    <location>
        <begin position="199"/>
        <end position="213"/>
    </location>
</feature>
<reference evidence="2" key="1">
    <citation type="journal article" date="2021" name="Sci. Rep.">
        <title>Diploid genomic architecture of Nitzschia inconspicua, an elite biomass production diatom.</title>
        <authorList>
            <person name="Oliver A."/>
            <person name="Podell S."/>
            <person name="Pinowska A."/>
            <person name="Traller J.C."/>
            <person name="Smith S.R."/>
            <person name="McClure R."/>
            <person name="Beliaev A."/>
            <person name="Bohutskyi P."/>
            <person name="Hill E.A."/>
            <person name="Rabines A."/>
            <person name="Zheng H."/>
            <person name="Allen L.Z."/>
            <person name="Kuo A."/>
            <person name="Grigoriev I.V."/>
            <person name="Allen A.E."/>
            <person name="Hazlebeck D."/>
            <person name="Allen E.E."/>
        </authorList>
    </citation>
    <scope>NUCLEOTIDE SEQUENCE</scope>
    <source>
        <strain evidence="2">Hildebrandi</strain>
    </source>
</reference>
<organism evidence="2 3">
    <name type="scientific">Nitzschia inconspicua</name>
    <dbReference type="NCBI Taxonomy" id="303405"/>
    <lineage>
        <taxon>Eukaryota</taxon>
        <taxon>Sar</taxon>
        <taxon>Stramenopiles</taxon>
        <taxon>Ochrophyta</taxon>
        <taxon>Bacillariophyta</taxon>
        <taxon>Bacillariophyceae</taxon>
        <taxon>Bacillariophycidae</taxon>
        <taxon>Bacillariales</taxon>
        <taxon>Bacillariaceae</taxon>
        <taxon>Nitzschia</taxon>
    </lineage>
</organism>
<feature type="region of interest" description="Disordered" evidence="1">
    <location>
        <begin position="199"/>
        <end position="219"/>
    </location>
</feature>
<gene>
    <name evidence="2" type="ORF">IV203_006171</name>
</gene>
<comment type="caution">
    <text evidence="2">The sequence shown here is derived from an EMBL/GenBank/DDBJ whole genome shotgun (WGS) entry which is preliminary data.</text>
</comment>
<keyword evidence="3" id="KW-1185">Reference proteome</keyword>
<dbReference type="EMBL" id="JAGRRH010000021">
    <property type="protein sequence ID" value="KAG7347102.1"/>
    <property type="molecule type" value="Genomic_DNA"/>
</dbReference>
<reference evidence="2" key="2">
    <citation type="submission" date="2021-04" db="EMBL/GenBank/DDBJ databases">
        <authorList>
            <person name="Podell S."/>
        </authorList>
    </citation>
    <scope>NUCLEOTIDE SEQUENCE</scope>
    <source>
        <strain evidence="2">Hildebrandi</strain>
    </source>
</reference>
<proteinExistence type="predicted"/>
<name>A0A9K3KNL3_9STRA</name>